<protein>
    <submittedName>
        <fullName evidence="5">T9SS type A sorting domain-containing protein</fullName>
    </submittedName>
</protein>
<feature type="domain" description="Secretion system C-terminal sorting" evidence="4">
    <location>
        <begin position="46"/>
        <end position="116"/>
    </location>
</feature>
<proteinExistence type="predicted"/>
<dbReference type="InterPro" id="IPR026444">
    <property type="entry name" value="Secre_tail"/>
</dbReference>
<organism evidence="5 6">
    <name type="scientific">Paenimyroides ceti</name>
    <dbReference type="NCBI Taxonomy" id="395087"/>
    <lineage>
        <taxon>Bacteria</taxon>
        <taxon>Pseudomonadati</taxon>
        <taxon>Bacteroidota</taxon>
        <taxon>Flavobacteriia</taxon>
        <taxon>Flavobacteriales</taxon>
        <taxon>Flavobacteriaceae</taxon>
        <taxon>Paenimyroides</taxon>
    </lineage>
</organism>
<evidence type="ECO:0000313" key="6">
    <source>
        <dbReference type="Proteomes" id="UP001242368"/>
    </source>
</evidence>
<feature type="region of interest" description="Disordered" evidence="2">
    <location>
        <begin position="24"/>
        <end position="44"/>
    </location>
</feature>
<dbReference type="NCBIfam" id="TIGR04183">
    <property type="entry name" value="Por_Secre_tail"/>
    <property type="match status" value="1"/>
</dbReference>
<feature type="chain" id="PRO_5046077012" evidence="3">
    <location>
        <begin position="22"/>
        <end position="118"/>
    </location>
</feature>
<reference evidence="6" key="1">
    <citation type="journal article" date="2019" name="Int. J. Syst. Evol. Microbiol.">
        <title>The Global Catalogue of Microorganisms (GCM) 10K type strain sequencing project: providing services to taxonomists for standard genome sequencing and annotation.</title>
        <authorList>
            <consortium name="The Broad Institute Genomics Platform"/>
            <consortium name="The Broad Institute Genome Sequencing Center for Infectious Disease"/>
            <person name="Wu L."/>
            <person name="Ma J."/>
        </authorList>
    </citation>
    <scope>NUCLEOTIDE SEQUENCE [LARGE SCALE GENOMIC DNA]</scope>
    <source>
        <strain evidence="6">CECT 7184</strain>
    </source>
</reference>
<keyword evidence="6" id="KW-1185">Reference proteome</keyword>
<dbReference type="EMBL" id="JAUFQU010000001">
    <property type="protein sequence ID" value="MDN3708244.1"/>
    <property type="molecule type" value="Genomic_DNA"/>
</dbReference>
<keyword evidence="1 3" id="KW-0732">Signal</keyword>
<evidence type="ECO:0000256" key="1">
    <source>
        <dbReference type="ARBA" id="ARBA00022729"/>
    </source>
</evidence>
<dbReference type="Proteomes" id="UP001242368">
    <property type="component" value="Unassembled WGS sequence"/>
</dbReference>
<evidence type="ECO:0000256" key="3">
    <source>
        <dbReference type="SAM" id="SignalP"/>
    </source>
</evidence>
<gene>
    <name evidence="5" type="ORF">QW060_14125</name>
</gene>
<sequence>MKQKYLYTIFSTLLMFCSVFAQQEGSGKGQRETNSSRTDNIEGLQLYPNPTVNNKVYIVTETSSSKEIEIFDILGKKVYTTTVNNTNAELNLNNLKPGVYLVKVKEKDAVATRKLVLK</sequence>
<dbReference type="Pfam" id="PF18962">
    <property type="entry name" value="Por_Secre_tail"/>
    <property type="match status" value="1"/>
</dbReference>
<evidence type="ECO:0000259" key="4">
    <source>
        <dbReference type="Pfam" id="PF18962"/>
    </source>
</evidence>
<comment type="caution">
    <text evidence="5">The sequence shown here is derived from an EMBL/GenBank/DDBJ whole genome shotgun (WGS) entry which is preliminary data.</text>
</comment>
<feature type="signal peptide" evidence="3">
    <location>
        <begin position="1"/>
        <end position="21"/>
    </location>
</feature>
<evidence type="ECO:0000313" key="5">
    <source>
        <dbReference type="EMBL" id="MDN3708244.1"/>
    </source>
</evidence>
<evidence type="ECO:0000256" key="2">
    <source>
        <dbReference type="SAM" id="MobiDB-lite"/>
    </source>
</evidence>
<dbReference type="RefSeq" id="WP_290364122.1">
    <property type="nucleotide sequence ID" value="NZ_JAUFQU010000001.1"/>
</dbReference>
<dbReference type="NCBIfam" id="NF033708">
    <property type="entry name" value="T9SS_Cterm_ChiA"/>
    <property type="match status" value="1"/>
</dbReference>
<name>A0ABT8CUQ2_9FLAO</name>
<accession>A0ABT8CUQ2</accession>